<organism evidence="1 2">
    <name type="scientific">Herbiconiux daphne</name>
    <dbReference type="NCBI Taxonomy" id="2970914"/>
    <lineage>
        <taxon>Bacteria</taxon>
        <taxon>Bacillati</taxon>
        <taxon>Actinomycetota</taxon>
        <taxon>Actinomycetes</taxon>
        <taxon>Micrococcales</taxon>
        <taxon>Microbacteriaceae</taxon>
        <taxon>Herbiconiux</taxon>
    </lineage>
</organism>
<gene>
    <name evidence="1" type="ORF">N1032_27870</name>
</gene>
<dbReference type="EMBL" id="JANLCJ010000817">
    <property type="protein sequence ID" value="MCS5737554.1"/>
    <property type="molecule type" value="Genomic_DNA"/>
</dbReference>
<protein>
    <submittedName>
        <fullName evidence="1">Uncharacterized protein</fullName>
    </submittedName>
</protein>
<name>A0ABT2HC78_9MICO</name>
<accession>A0ABT2HC78</accession>
<dbReference type="RefSeq" id="WP_259543982.1">
    <property type="nucleotide sequence ID" value="NZ_JANLCJ010000817.1"/>
</dbReference>
<proteinExistence type="predicted"/>
<feature type="non-terminal residue" evidence="1">
    <location>
        <position position="1"/>
    </location>
</feature>
<evidence type="ECO:0000313" key="2">
    <source>
        <dbReference type="Proteomes" id="UP001165586"/>
    </source>
</evidence>
<reference evidence="1" key="1">
    <citation type="submission" date="2022-08" db="EMBL/GenBank/DDBJ databases">
        <authorList>
            <person name="Deng Y."/>
            <person name="Han X.-F."/>
            <person name="Zhang Y.-Q."/>
        </authorList>
    </citation>
    <scope>NUCLEOTIDE SEQUENCE</scope>
    <source>
        <strain evidence="1">CPCC 203386</strain>
    </source>
</reference>
<comment type="caution">
    <text evidence="1">The sequence shown here is derived from an EMBL/GenBank/DDBJ whole genome shotgun (WGS) entry which is preliminary data.</text>
</comment>
<keyword evidence="2" id="KW-1185">Reference proteome</keyword>
<dbReference type="Proteomes" id="UP001165586">
    <property type="component" value="Unassembled WGS sequence"/>
</dbReference>
<evidence type="ECO:0000313" key="1">
    <source>
        <dbReference type="EMBL" id="MCS5737554.1"/>
    </source>
</evidence>
<sequence>GRSVMECSCGTTLKEKQIVSKKRDLKYVFEECERCGRIGPEWLYNYDGSKLIQAGIKARGMFNALMDEPPELF</sequence>